<dbReference type="GO" id="GO:0080044">
    <property type="term" value="F:quercetin 7-O-glucosyltransferase activity"/>
    <property type="evidence" value="ECO:0007669"/>
    <property type="project" value="TreeGrafter"/>
</dbReference>
<protein>
    <recommendedName>
        <fullName evidence="5">UDP-glycosyltransferase</fullName>
    </recommendedName>
</protein>
<reference evidence="3 4" key="1">
    <citation type="journal article" date="2020" name="IScience">
        <title>Genome Sequencing of the Endangered Kingdonia uniflora (Circaeasteraceae, Ranunculales) Reveals Potential Mechanisms of Evolutionary Specialization.</title>
        <authorList>
            <person name="Sun Y."/>
            <person name="Deng T."/>
            <person name="Zhang A."/>
            <person name="Moore M.J."/>
            <person name="Landis J.B."/>
            <person name="Lin N."/>
            <person name="Zhang H."/>
            <person name="Zhang X."/>
            <person name="Huang J."/>
            <person name="Zhang X."/>
            <person name="Sun H."/>
            <person name="Wang H."/>
        </authorList>
    </citation>
    <scope>NUCLEOTIDE SEQUENCE [LARGE SCALE GENOMIC DNA]</scope>
    <source>
        <strain evidence="3">TB1705</strain>
        <tissue evidence="3">Leaf</tissue>
    </source>
</reference>
<dbReference type="GO" id="GO:0080043">
    <property type="term" value="F:quercetin 3-O-glucosyltransferase activity"/>
    <property type="evidence" value="ECO:0007669"/>
    <property type="project" value="TreeGrafter"/>
</dbReference>
<dbReference type="FunFam" id="3.40.50.2000:FF:000061">
    <property type="entry name" value="UDP-glycosyltransferase 83A1"/>
    <property type="match status" value="1"/>
</dbReference>
<evidence type="ECO:0000313" key="4">
    <source>
        <dbReference type="Proteomes" id="UP000541444"/>
    </source>
</evidence>
<dbReference type="Gene3D" id="3.40.50.2000">
    <property type="entry name" value="Glycogen Phosphorylase B"/>
    <property type="match status" value="2"/>
</dbReference>
<dbReference type="InterPro" id="IPR002213">
    <property type="entry name" value="UDP_glucos_trans"/>
</dbReference>
<dbReference type="CDD" id="cd03784">
    <property type="entry name" value="GT1_Gtf-like"/>
    <property type="match status" value="1"/>
</dbReference>
<evidence type="ECO:0008006" key="5">
    <source>
        <dbReference type="Google" id="ProtNLM"/>
    </source>
</evidence>
<dbReference type="EMBL" id="JACGCM010000859">
    <property type="protein sequence ID" value="KAF6165133.1"/>
    <property type="molecule type" value="Genomic_DNA"/>
</dbReference>
<organism evidence="3 4">
    <name type="scientific">Kingdonia uniflora</name>
    <dbReference type="NCBI Taxonomy" id="39325"/>
    <lineage>
        <taxon>Eukaryota</taxon>
        <taxon>Viridiplantae</taxon>
        <taxon>Streptophyta</taxon>
        <taxon>Embryophyta</taxon>
        <taxon>Tracheophyta</taxon>
        <taxon>Spermatophyta</taxon>
        <taxon>Magnoliopsida</taxon>
        <taxon>Ranunculales</taxon>
        <taxon>Circaeasteraceae</taxon>
        <taxon>Kingdonia</taxon>
    </lineage>
</organism>
<keyword evidence="2" id="KW-0808">Transferase</keyword>
<dbReference type="AlphaFoldDB" id="A0A7J7NDH4"/>
<dbReference type="OrthoDB" id="5835829at2759"/>
<dbReference type="SUPFAM" id="SSF53756">
    <property type="entry name" value="UDP-Glycosyltransferase/glycogen phosphorylase"/>
    <property type="match status" value="1"/>
</dbReference>
<comment type="caution">
    <text evidence="3">The sequence shown here is derived from an EMBL/GenBank/DDBJ whole genome shotgun (WGS) entry which is preliminary data.</text>
</comment>
<dbReference type="PANTHER" id="PTHR11926">
    <property type="entry name" value="GLUCOSYL/GLUCURONOSYL TRANSFERASES"/>
    <property type="match status" value="1"/>
</dbReference>
<dbReference type="FunFam" id="3.40.50.2000:FF:000108">
    <property type="entry name" value="UDP-glycosyltransferase 83A1"/>
    <property type="match status" value="1"/>
</dbReference>
<evidence type="ECO:0000313" key="3">
    <source>
        <dbReference type="EMBL" id="KAF6165133.1"/>
    </source>
</evidence>
<sequence length="492" mass="55344">MKTEVRQFGLQSSNLTPSISTLMRVNAMHMYLSFVNISSSMGNPHALVIPYPVQGHVIPFMELSHSLVERGFKVTFVNTEFNHKRIVATLRNNRKDSQIRLVSIPDGFGPDESRNNIVKLCHATQHIFPGELEKLITMINRSDDDDDVTCVISDMGAALEVAEKMEIKRAVFWTMSAANVAFTQSVEKLIDMGIIDHDGRLMKNQMIQLSPTMPAINPANFIWLCIGDAATQKQIFEIMVNNNKAQKVANWLICNSSYGLEPAAFELIPNILPIGPLFASSQLEKPEGHFWAEDVTCLNWLNQQPDRSVIYVAFGSITIFDKTQFQELAMGLELSGQPFLWVVRPDFINGLCDTYPDGYQARVGTRGKIVEWAPQQNVLAHPSISCFVSHCGWNSTMEAVSNGVRFLCWPYYADQFLNQSYICDVWRVGTRLTADDSGIIRGEEIKEKVKKLLGDEEIKIRISELMIIARKSVIDGGDSSINLDKFVDNIKQ</sequence>
<dbReference type="Proteomes" id="UP000541444">
    <property type="component" value="Unassembled WGS sequence"/>
</dbReference>
<dbReference type="PANTHER" id="PTHR11926:SF1412">
    <property type="entry name" value="UDP-GLYCOSYLTRANSFERASE 83A1-LIKE"/>
    <property type="match status" value="1"/>
</dbReference>
<evidence type="ECO:0000256" key="2">
    <source>
        <dbReference type="ARBA" id="ARBA00022679"/>
    </source>
</evidence>
<dbReference type="Pfam" id="PF00201">
    <property type="entry name" value="UDPGT"/>
    <property type="match status" value="1"/>
</dbReference>
<keyword evidence="4" id="KW-1185">Reference proteome</keyword>
<accession>A0A7J7NDH4</accession>
<name>A0A7J7NDH4_9MAGN</name>
<evidence type="ECO:0000256" key="1">
    <source>
        <dbReference type="ARBA" id="ARBA00009995"/>
    </source>
</evidence>
<gene>
    <name evidence="3" type="ORF">GIB67_000717</name>
</gene>
<proteinExistence type="inferred from homology"/>
<comment type="similarity">
    <text evidence="1">Belongs to the UDP-glycosyltransferase family.</text>
</comment>